<dbReference type="PROSITE" id="PS51156">
    <property type="entry name" value="ELM2"/>
    <property type="match status" value="1"/>
</dbReference>
<feature type="domain" description="ELM2" evidence="2">
    <location>
        <begin position="74"/>
        <end position="207"/>
    </location>
</feature>
<dbReference type="SUPFAM" id="SSF57903">
    <property type="entry name" value="FYVE/PHD zinc finger"/>
    <property type="match status" value="1"/>
</dbReference>
<dbReference type="OrthoDB" id="5876363at2759"/>
<gene>
    <name evidence="3" type="ORF">FOL47_003125</name>
</gene>
<organism evidence="3 4">
    <name type="scientific">Perkinsus chesapeaki</name>
    <name type="common">Clam parasite</name>
    <name type="synonym">Perkinsus andrewsi</name>
    <dbReference type="NCBI Taxonomy" id="330153"/>
    <lineage>
        <taxon>Eukaryota</taxon>
        <taxon>Sar</taxon>
        <taxon>Alveolata</taxon>
        <taxon>Perkinsozoa</taxon>
        <taxon>Perkinsea</taxon>
        <taxon>Perkinsida</taxon>
        <taxon>Perkinsidae</taxon>
        <taxon>Perkinsus</taxon>
    </lineage>
</organism>
<evidence type="ECO:0000313" key="4">
    <source>
        <dbReference type="Proteomes" id="UP000591131"/>
    </source>
</evidence>
<dbReference type="Proteomes" id="UP000591131">
    <property type="component" value="Unassembled WGS sequence"/>
</dbReference>
<dbReference type="AlphaFoldDB" id="A0A7J6KNA3"/>
<keyword evidence="4" id="KW-1185">Reference proteome</keyword>
<feature type="non-terminal residue" evidence="3">
    <location>
        <position position="227"/>
    </location>
</feature>
<dbReference type="InterPro" id="IPR000949">
    <property type="entry name" value="ELM2_dom"/>
</dbReference>
<dbReference type="Pfam" id="PF01448">
    <property type="entry name" value="ELM2"/>
    <property type="match status" value="1"/>
</dbReference>
<proteinExistence type="predicted"/>
<dbReference type="InterPro" id="IPR011011">
    <property type="entry name" value="Znf_FYVE_PHD"/>
</dbReference>
<name>A0A7J6KNA3_PERCH</name>
<keyword evidence="1" id="KW-0539">Nucleus</keyword>
<evidence type="ECO:0000259" key="2">
    <source>
        <dbReference type="PROSITE" id="PS51156"/>
    </source>
</evidence>
<evidence type="ECO:0000256" key="1">
    <source>
        <dbReference type="ARBA" id="ARBA00023242"/>
    </source>
</evidence>
<accession>A0A7J6KNA3</accession>
<reference evidence="3 4" key="1">
    <citation type="submission" date="2020-04" db="EMBL/GenBank/DDBJ databases">
        <title>Perkinsus chesapeaki whole genome sequence.</title>
        <authorList>
            <person name="Bogema D.R."/>
        </authorList>
    </citation>
    <scope>NUCLEOTIDE SEQUENCE [LARGE SCALE GENOMIC DNA]</scope>
    <source>
        <strain evidence="3">ATCC PRA-425</strain>
    </source>
</reference>
<comment type="caution">
    <text evidence="3">The sequence shown here is derived from an EMBL/GenBank/DDBJ whole genome shotgun (WGS) entry which is preliminary data.</text>
</comment>
<dbReference type="EMBL" id="JAAPAO010001940">
    <property type="protein sequence ID" value="KAF4648530.1"/>
    <property type="molecule type" value="Genomic_DNA"/>
</dbReference>
<evidence type="ECO:0000313" key="3">
    <source>
        <dbReference type="EMBL" id="KAF4648530.1"/>
    </source>
</evidence>
<feature type="non-terminal residue" evidence="3">
    <location>
        <position position="1"/>
    </location>
</feature>
<dbReference type="Gene3D" id="4.10.1240.50">
    <property type="match status" value="1"/>
</dbReference>
<sequence length="227" mass="25513">TTSPEGEGSQGLDVAPSGARCPICDRVYHIDCGDLRPIGFETREALGIRGISYLCGVCRKRRQEAYRLETTGNKTVPVGPEYQAPDIPKLWCQTSGEWRRGRPMAQPRCVWNPKLARSYGLTEEDIDEFLEMAEYAWPGQAIVYTRTSTRKSQTPELASRQSSRLQVSRAEVPLEYQLPFSTDTALGVLHLARYDCDKALQLLNCPEFYTPRGAKPIDNRPPSQSIM</sequence>
<protein>
    <recommendedName>
        <fullName evidence="2">ELM2 domain-containing protein</fullName>
    </recommendedName>
</protein>